<evidence type="ECO:0000313" key="2">
    <source>
        <dbReference type="EMBL" id="KAG2634583.1"/>
    </source>
</evidence>
<comment type="caution">
    <text evidence="2">The sequence shown here is derived from an EMBL/GenBank/DDBJ whole genome shotgun (WGS) entry which is preliminary data.</text>
</comment>
<protein>
    <submittedName>
        <fullName evidence="2">Uncharacterized protein</fullName>
    </submittedName>
</protein>
<dbReference type="EMBL" id="CM029040">
    <property type="protein sequence ID" value="KAG2634583.1"/>
    <property type="molecule type" value="Genomic_DNA"/>
</dbReference>
<keyword evidence="3" id="KW-1185">Reference proteome</keyword>
<gene>
    <name evidence="2" type="ORF">PVAP13_2NG177800</name>
</gene>
<organism evidence="2 3">
    <name type="scientific">Panicum virgatum</name>
    <name type="common">Blackwell switchgrass</name>
    <dbReference type="NCBI Taxonomy" id="38727"/>
    <lineage>
        <taxon>Eukaryota</taxon>
        <taxon>Viridiplantae</taxon>
        <taxon>Streptophyta</taxon>
        <taxon>Embryophyta</taxon>
        <taxon>Tracheophyta</taxon>
        <taxon>Spermatophyta</taxon>
        <taxon>Magnoliopsida</taxon>
        <taxon>Liliopsida</taxon>
        <taxon>Poales</taxon>
        <taxon>Poaceae</taxon>
        <taxon>PACMAD clade</taxon>
        <taxon>Panicoideae</taxon>
        <taxon>Panicodae</taxon>
        <taxon>Paniceae</taxon>
        <taxon>Panicinae</taxon>
        <taxon>Panicum</taxon>
        <taxon>Panicum sect. Hiantes</taxon>
    </lineage>
</organism>
<proteinExistence type="predicted"/>
<dbReference type="AlphaFoldDB" id="A0A8T0VPY3"/>
<sequence>MCHYSKKKNGYTPNVQMAINQMENSLLTPTAEDEQPKSVNQVVAGVLAEKTKKNLFLKNVGMQDAQTRSSVRTELEAERRTTSELRSVVQT</sequence>
<dbReference type="Proteomes" id="UP000823388">
    <property type="component" value="Chromosome 2N"/>
</dbReference>
<feature type="region of interest" description="Disordered" evidence="1">
    <location>
        <begin position="71"/>
        <end position="91"/>
    </location>
</feature>
<feature type="compositionally biased region" description="Basic and acidic residues" evidence="1">
    <location>
        <begin position="71"/>
        <end position="83"/>
    </location>
</feature>
<evidence type="ECO:0000256" key="1">
    <source>
        <dbReference type="SAM" id="MobiDB-lite"/>
    </source>
</evidence>
<evidence type="ECO:0000313" key="3">
    <source>
        <dbReference type="Proteomes" id="UP000823388"/>
    </source>
</evidence>
<name>A0A8T0VPY3_PANVG</name>
<accession>A0A8T0VPY3</accession>
<reference evidence="2" key="1">
    <citation type="submission" date="2020-05" db="EMBL/GenBank/DDBJ databases">
        <title>WGS assembly of Panicum virgatum.</title>
        <authorList>
            <person name="Lovell J.T."/>
            <person name="Jenkins J."/>
            <person name="Shu S."/>
            <person name="Juenger T.E."/>
            <person name="Schmutz J."/>
        </authorList>
    </citation>
    <scope>NUCLEOTIDE SEQUENCE</scope>
    <source>
        <strain evidence="2">AP13</strain>
    </source>
</reference>